<feature type="binding site" evidence="1">
    <location>
        <position position="136"/>
    </location>
    <ligand>
        <name>Ni(2+)</name>
        <dbReference type="ChEBI" id="CHEBI:49786"/>
    </ligand>
</feature>
<evidence type="ECO:0000313" key="5">
    <source>
        <dbReference type="Proteomes" id="UP000464754"/>
    </source>
</evidence>
<feature type="domain" description="Helix-turn-helix type 11" evidence="3">
    <location>
        <begin position="3"/>
        <end position="55"/>
    </location>
</feature>
<dbReference type="InterPro" id="IPR026043">
    <property type="entry name" value="NadR"/>
</dbReference>
<evidence type="ECO:0000256" key="1">
    <source>
        <dbReference type="PIRSR" id="PIRSR037847-1"/>
    </source>
</evidence>
<dbReference type="Pfam" id="PF08279">
    <property type="entry name" value="HTH_11"/>
    <property type="match status" value="1"/>
</dbReference>
<dbReference type="InterPro" id="IPR036388">
    <property type="entry name" value="WH-like_DNA-bd_sf"/>
</dbReference>
<dbReference type="EMBL" id="AP019695">
    <property type="protein sequence ID" value="BBK22010.1"/>
    <property type="molecule type" value="Genomic_DNA"/>
</dbReference>
<dbReference type="AlphaFoldDB" id="A0A6N4TG95"/>
<keyword evidence="5" id="KW-1185">Reference proteome</keyword>
<dbReference type="PANTHER" id="PTHR40068:SF1">
    <property type="entry name" value="TRANSCRIPTION REPRESSOR NIAR-RELATED"/>
    <property type="match status" value="1"/>
</dbReference>
<evidence type="ECO:0000259" key="2">
    <source>
        <dbReference type="Pfam" id="PF02829"/>
    </source>
</evidence>
<dbReference type="Pfam" id="PF02829">
    <property type="entry name" value="3H"/>
    <property type="match status" value="1"/>
</dbReference>
<dbReference type="InterPro" id="IPR004173">
    <property type="entry name" value="3H_domain"/>
</dbReference>
<dbReference type="Gene3D" id="1.10.10.10">
    <property type="entry name" value="Winged helix-like DNA-binding domain superfamily/Winged helix DNA-binding domain"/>
    <property type="match status" value="1"/>
</dbReference>
<name>A0A6N4TG95_9FIRM</name>
<dbReference type="RefSeq" id="WP_118277719.1">
    <property type="nucleotide sequence ID" value="NZ_AP019695.1"/>
</dbReference>
<feature type="binding site" evidence="1">
    <location>
        <position position="71"/>
    </location>
    <ligand>
        <name>Ni(2+)</name>
        <dbReference type="ChEBI" id="CHEBI:49786"/>
    </ligand>
</feature>
<feature type="domain" description="3H" evidence="2">
    <location>
        <begin position="67"/>
        <end position="161"/>
    </location>
</feature>
<feature type="binding site" evidence="1">
    <location>
        <position position="79"/>
    </location>
    <ligand>
        <name>Ni(2+)</name>
        <dbReference type="ChEBI" id="CHEBI:49786"/>
    </ligand>
</feature>
<keyword evidence="1" id="KW-0479">Metal-binding</keyword>
<feature type="binding site" evidence="1">
    <location>
        <position position="138"/>
    </location>
    <ligand>
        <name>Ni(2+)</name>
        <dbReference type="ChEBI" id="CHEBI:49786"/>
    </ligand>
</feature>
<dbReference type="PANTHER" id="PTHR40068">
    <property type="entry name" value="TRANSCRIPTION REPRESSOR NIAR-RELATED"/>
    <property type="match status" value="1"/>
</dbReference>
<dbReference type="KEGG" id="aarg:Aargi30884_09130"/>
<proteinExistence type="predicted"/>
<dbReference type="Proteomes" id="UP000464754">
    <property type="component" value="Chromosome"/>
</dbReference>
<dbReference type="InterPro" id="IPR013196">
    <property type="entry name" value="HTH_11"/>
</dbReference>
<evidence type="ECO:0000313" key="4">
    <source>
        <dbReference type="EMBL" id="BBK22010.1"/>
    </source>
</evidence>
<dbReference type="SUPFAM" id="SSF46785">
    <property type="entry name" value="Winged helix' DNA-binding domain"/>
    <property type="match status" value="1"/>
</dbReference>
<organism evidence="4 5">
    <name type="scientific">Amedibacterium intestinale</name>
    <dbReference type="NCBI Taxonomy" id="2583452"/>
    <lineage>
        <taxon>Bacteria</taxon>
        <taxon>Bacillati</taxon>
        <taxon>Bacillota</taxon>
        <taxon>Erysipelotrichia</taxon>
        <taxon>Erysipelotrichales</taxon>
        <taxon>Erysipelotrichaceae</taxon>
        <taxon>Amedibacterium</taxon>
    </lineage>
</organism>
<gene>
    <name evidence="4" type="ORF">Aargi30884_09130</name>
</gene>
<evidence type="ECO:0000259" key="3">
    <source>
        <dbReference type="Pfam" id="PF08279"/>
    </source>
</evidence>
<sequence>MSRRDEILTEIKKSDVPVSAGTLAKKFHVSRQIIVGDVALLRAEGNKIIATPRGYVLEEKKVLERKIAVCHTKEQIQEELYTIVDMGGFVKDVIVEHEVYGELCGKMHIASRYDVDCFLKRVQQVEPLSYLTHGLHLHTITFPDEETFHRIEKALEEKGFLYHA</sequence>
<dbReference type="InterPro" id="IPR035922">
    <property type="entry name" value="3H_dom_sf"/>
</dbReference>
<dbReference type="SUPFAM" id="SSF75500">
    <property type="entry name" value="Putative transcriptional regulator TM1602, C-terminal domain"/>
    <property type="match status" value="1"/>
</dbReference>
<dbReference type="GO" id="GO:0046872">
    <property type="term" value="F:metal ion binding"/>
    <property type="evidence" value="ECO:0007669"/>
    <property type="project" value="UniProtKB-KW"/>
</dbReference>
<dbReference type="Gene3D" id="3.30.1340.20">
    <property type="entry name" value="3H domain"/>
    <property type="match status" value="1"/>
</dbReference>
<accession>A0A6N4TG95</accession>
<reference evidence="5" key="1">
    <citation type="submission" date="2019-05" db="EMBL/GenBank/DDBJ databases">
        <title>Complete genome sequencing of Absiella argi strain JCM 30884.</title>
        <authorList>
            <person name="Sakamoto M."/>
            <person name="Murakami T."/>
            <person name="Mori H."/>
        </authorList>
    </citation>
    <scope>NUCLEOTIDE SEQUENCE [LARGE SCALE GENOMIC DNA]</scope>
    <source>
        <strain evidence="5">JCM 30884</strain>
    </source>
</reference>
<protein>
    <submittedName>
        <fullName evidence="4">Transcriptional regulator</fullName>
    </submittedName>
</protein>
<dbReference type="PIRSF" id="PIRSF037847">
    <property type="entry name" value="NiaR"/>
    <property type="match status" value="1"/>
</dbReference>
<dbReference type="InterPro" id="IPR036390">
    <property type="entry name" value="WH_DNA-bd_sf"/>
</dbReference>
<keyword evidence="1" id="KW-0533">Nickel</keyword>